<comment type="similarity">
    <text evidence="2">Belongs to the GMC oxidoreductase family.</text>
</comment>
<feature type="binding site" evidence="5">
    <location>
        <position position="109"/>
    </location>
    <ligand>
        <name>FAD</name>
        <dbReference type="ChEBI" id="CHEBI:57692"/>
    </ligand>
</feature>
<dbReference type="AlphaFoldDB" id="A0A8J9XCY8"/>
<sequence length="595" mass="65495">MTSTSSYSSSSSATHSFDYVIVGAGPSAMGLLLGLLDAAEHQSIGLLSIAIVDHGAFSPHSQPHRIVRDLRHWYHAAHDETSSVTNVYHGTTRSGRVLDVPVGRGRGGTSNVHAGLCLAPTRDDLAAWPAPWDIRLPQALQYVQKTLRRHGCVHDSDTARPRLRDGQGSVVAGDEAINATNVPSLRTILPCLARINGTHIERCNYYQALVAPLPSRNSSRAPKLHWFDGWQAQRLLFDEKQNIDKSSLRVSGVVCERNGILQILYARREIILCAGAIETPVLLLASGVGQRNDLAAAGIPSTVSEHYRGAVGHNLRDHVLIPRVYVTWPCWKPTLSLNGVEAIWQLAVHQAQFQIVVMDAAVYSDVLPYVVTNVLRGSRAWPVVGCIQSWLLHALRVLLQCVIAYTPMYWLLRSCVTTVGIFHMNPASTGKITVTLARTRSTLTSPPSAEGVQRRNLDIQIELPYLRDPDDVAVARVGWVTCTALVSQLIGGLSLPPHGLVHKRWFERFALATCQPYFHWHGTCAIQRNHQETNWVTDWQLRLRDVGGVRICDASIMASPISVPPGLTLAALGYAFAALLLEDRRQVHEFADSQP</sequence>
<dbReference type="InterPro" id="IPR000172">
    <property type="entry name" value="GMC_OxRdtase_N"/>
</dbReference>
<evidence type="ECO:0000256" key="4">
    <source>
        <dbReference type="ARBA" id="ARBA00022827"/>
    </source>
</evidence>
<dbReference type="InterPro" id="IPR012132">
    <property type="entry name" value="GMC_OxRdtase"/>
</dbReference>
<feature type="domain" description="Glucose-methanol-choline oxidoreductase N-terminal" evidence="6">
    <location>
        <begin position="275"/>
        <end position="289"/>
    </location>
</feature>
<dbReference type="PANTHER" id="PTHR11552:SF147">
    <property type="entry name" value="CHOLINE DEHYDROGENASE, MITOCHONDRIAL"/>
    <property type="match status" value="1"/>
</dbReference>
<evidence type="ECO:0000256" key="2">
    <source>
        <dbReference type="ARBA" id="ARBA00010790"/>
    </source>
</evidence>
<organism evidence="7">
    <name type="scientific">Phaeodactylum tricornutum</name>
    <name type="common">Diatom</name>
    <dbReference type="NCBI Taxonomy" id="2850"/>
    <lineage>
        <taxon>Eukaryota</taxon>
        <taxon>Sar</taxon>
        <taxon>Stramenopiles</taxon>
        <taxon>Ochrophyta</taxon>
        <taxon>Bacillariophyta</taxon>
        <taxon>Bacillariophyceae</taxon>
        <taxon>Bacillariophycidae</taxon>
        <taxon>Naviculales</taxon>
        <taxon>Phaeodactylaceae</taxon>
        <taxon>Phaeodactylum</taxon>
    </lineage>
</organism>
<dbReference type="PANTHER" id="PTHR11552">
    <property type="entry name" value="GLUCOSE-METHANOL-CHOLINE GMC OXIDOREDUCTASE"/>
    <property type="match status" value="1"/>
</dbReference>
<reference evidence="7" key="1">
    <citation type="submission" date="2022-02" db="EMBL/GenBank/DDBJ databases">
        <authorList>
            <person name="Giguere J D."/>
        </authorList>
    </citation>
    <scope>NUCLEOTIDE SEQUENCE</scope>
    <source>
        <strain evidence="7">CCAP 1055/1</strain>
    </source>
</reference>
<dbReference type="Proteomes" id="UP000836788">
    <property type="component" value="Chromosome 8"/>
</dbReference>
<name>A0A8J9XCY8_PHATR</name>
<dbReference type="Gene3D" id="3.50.50.60">
    <property type="entry name" value="FAD/NAD(P)-binding domain"/>
    <property type="match status" value="2"/>
</dbReference>
<dbReference type="InterPro" id="IPR036188">
    <property type="entry name" value="FAD/NAD-bd_sf"/>
</dbReference>
<protein>
    <recommendedName>
        <fullName evidence="6">Glucose-methanol-choline oxidoreductase N-terminal domain-containing protein</fullName>
    </recommendedName>
</protein>
<dbReference type="InterPro" id="IPR007867">
    <property type="entry name" value="GMC_OxRtase_C"/>
</dbReference>
<evidence type="ECO:0000256" key="3">
    <source>
        <dbReference type="ARBA" id="ARBA00022630"/>
    </source>
</evidence>
<dbReference type="PROSITE" id="PS00624">
    <property type="entry name" value="GMC_OXRED_2"/>
    <property type="match status" value="1"/>
</dbReference>
<accession>A0A8J9XCY8</accession>
<dbReference type="EMBL" id="OU594949">
    <property type="protein sequence ID" value="CAG9293664.1"/>
    <property type="molecule type" value="Genomic_DNA"/>
</dbReference>
<proteinExistence type="inferred from homology"/>
<evidence type="ECO:0000259" key="6">
    <source>
        <dbReference type="PROSITE" id="PS00624"/>
    </source>
</evidence>
<dbReference type="GO" id="GO:0016614">
    <property type="term" value="F:oxidoreductase activity, acting on CH-OH group of donors"/>
    <property type="evidence" value="ECO:0007669"/>
    <property type="project" value="InterPro"/>
</dbReference>
<keyword evidence="4 5" id="KW-0274">FAD</keyword>
<dbReference type="Pfam" id="PF00732">
    <property type="entry name" value="GMC_oxred_N"/>
    <property type="match status" value="1"/>
</dbReference>
<evidence type="ECO:0000256" key="1">
    <source>
        <dbReference type="ARBA" id="ARBA00001974"/>
    </source>
</evidence>
<gene>
    <name evidence="7" type="ORF">PTTT1_LOCUS52201</name>
</gene>
<feature type="binding site" evidence="5">
    <location>
        <position position="517"/>
    </location>
    <ligand>
        <name>substrate</name>
    </ligand>
</feature>
<dbReference type="PIRSF" id="PIRSF000137">
    <property type="entry name" value="Alcohol_oxidase"/>
    <property type="match status" value="1"/>
</dbReference>
<keyword evidence="3" id="KW-0285">Flavoprotein</keyword>
<dbReference type="Pfam" id="PF05199">
    <property type="entry name" value="GMC_oxred_C"/>
    <property type="match status" value="1"/>
</dbReference>
<dbReference type="SUPFAM" id="SSF51905">
    <property type="entry name" value="FAD/NAD(P)-binding domain"/>
    <property type="match status" value="1"/>
</dbReference>
<comment type="cofactor">
    <cofactor evidence="1 5">
        <name>FAD</name>
        <dbReference type="ChEBI" id="CHEBI:57692"/>
    </cofactor>
</comment>
<evidence type="ECO:0000313" key="7">
    <source>
        <dbReference type="EMBL" id="CAG9293664.1"/>
    </source>
</evidence>
<dbReference type="GO" id="GO:0050660">
    <property type="term" value="F:flavin adenine dinucleotide binding"/>
    <property type="evidence" value="ECO:0007669"/>
    <property type="project" value="InterPro"/>
</dbReference>
<evidence type="ECO:0000256" key="5">
    <source>
        <dbReference type="PIRSR" id="PIRSR000137-2"/>
    </source>
</evidence>